<dbReference type="GO" id="GO:0015293">
    <property type="term" value="F:symporter activity"/>
    <property type="evidence" value="ECO:0007669"/>
    <property type="project" value="TreeGrafter"/>
</dbReference>
<dbReference type="GO" id="GO:0005886">
    <property type="term" value="C:plasma membrane"/>
    <property type="evidence" value="ECO:0007669"/>
    <property type="project" value="UniProtKB-SubCell"/>
</dbReference>
<feature type="transmembrane region" description="Helical" evidence="12">
    <location>
        <begin position="545"/>
        <end position="565"/>
    </location>
</feature>
<evidence type="ECO:0000256" key="1">
    <source>
        <dbReference type="ARBA" id="ARBA00004651"/>
    </source>
</evidence>
<feature type="transmembrane region" description="Helical" evidence="12">
    <location>
        <begin position="71"/>
        <end position="92"/>
    </location>
</feature>
<keyword evidence="9 12" id="KW-0472">Membrane</keyword>
<feature type="transmembrane region" description="Helical" evidence="12">
    <location>
        <begin position="118"/>
        <end position="144"/>
    </location>
</feature>
<feature type="transmembrane region" description="Helical" evidence="12">
    <location>
        <begin position="367"/>
        <end position="389"/>
    </location>
</feature>
<protein>
    <recommendedName>
        <fullName evidence="15">Sodium:solute symporter</fullName>
    </recommendedName>
</protein>
<feature type="transmembrane region" description="Helical" evidence="12">
    <location>
        <begin position="517"/>
        <end position="539"/>
    </location>
</feature>
<dbReference type="AlphaFoldDB" id="A0A2U8DZ97"/>
<keyword evidence="5 12" id="KW-0812">Transmembrane</keyword>
<dbReference type="InterPro" id="IPR038377">
    <property type="entry name" value="Na/Glc_symporter_sf"/>
</dbReference>
<evidence type="ECO:0000256" key="6">
    <source>
        <dbReference type="ARBA" id="ARBA00022989"/>
    </source>
</evidence>
<feature type="transmembrane region" description="Helical" evidence="12">
    <location>
        <begin position="458"/>
        <end position="477"/>
    </location>
</feature>
<keyword evidence="8" id="KW-0406">Ion transport</keyword>
<dbReference type="InterPro" id="IPR051163">
    <property type="entry name" value="Sodium:Solute_Symporter_SSF"/>
</dbReference>
<evidence type="ECO:0000256" key="9">
    <source>
        <dbReference type="ARBA" id="ARBA00023136"/>
    </source>
</evidence>
<keyword evidence="14" id="KW-1185">Reference proteome</keyword>
<evidence type="ECO:0008006" key="15">
    <source>
        <dbReference type="Google" id="ProtNLM"/>
    </source>
</evidence>
<dbReference type="EMBL" id="CP023004">
    <property type="protein sequence ID" value="AWI07948.1"/>
    <property type="molecule type" value="Genomic_DNA"/>
</dbReference>
<feature type="transmembrane region" description="Helical" evidence="12">
    <location>
        <begin position="6"/>
        <end position="23"/>
    </location>
</feature>
<reference evidence="13 14" key="1">
    <citation type="journal article" date="2018" name="Syst. Appl. Microbiol.">
        <title>Ereboglobus luteus gen. nov. sp. nov. from cockroach guts, and new insights into the oxygen relationship of the genera Opitutus and Didymococcus (Verrucomicrobia: Opitutaceae).</title>
        <authorList>
            <person name="Tegtmeier D."/>
            <person name="Belitz A."/>
            <person name="Radek R."/>
            <person name="Heimerl T."/>
            <person name="Brune A."/>
        </authorList>
    </citation>
    <scope>NUCLEOTIDE SEQUENCE [LARGE SCALE GENOMIC DNA]</scope>
    <source>
        <strain evidence="13 14">Ho45</strain>
    </source>
</reference>
<dbReference type="RefSeq" id="WP_108823756.1">
    <property type="nucleotide sequence ID" value="NZ_CP023004.1"/>
</dbReference>
<dbReference type="InterPro" id="IPR001734">
    <property type="entry name" value="Na/solute_symporter"/>
</dbReference>
<name>A0A2U8DZ97_9BACT</name>
<evidence type="ECO:0000256" key="5">
    <source>
        <dbReference type="ARBA" id="ARBA00022692"/>
    </source>
</evidence>
<feature type="transmembrane region" description="Helical" evidence="12">
    <location>
        <begin position="425"/>
        <end position="446"/>
    </location>
</feature>
<evidence type="ECO:0000313" key="14">
    <source>
        <dbReference type="Proteomes" id="UP000244896"/>
    </source>
</evidence>
<evidence type="ECO:0000256" key="4">
    <source>
        <dbReference type="ARBA" id="ARBA00022475"/>
    </source>
</evidence>
<evidence type="ECO:0000256" key="10">
    <source>
        <dbReference type="ARBA" id="ARBA00023201"/>
    </source>
</evidence>
<feature type="transmembrane region" description="Helical" evidence="12">
    <location>
        <begin position="237"/>
        <end position="262"/>
    </location>
</feature>
<evidence type="ECO:0000256" key="2">
    <source>
        <dbReference type="ARBA" id="ARBA00006434"/>
    </source>
</evidence>
<dbReference type="Pfam" id="PF00474">
    <property type="entry name" value="SSF"/>
    <property type="match status" value="1"/>
</dbReference>
<sequence length="578" mass="63639">MTSIDYLIILLYFVGLLILGATVGRRIKSSKEMFIAGRNSSWWLSGLSTYMTIFSAGTFVVWGGVAYRSGVVAIVVGLMLGFASLFVGLFLAGKWSRMRINSPAEYLGIRFGKPTIRFYTVFGMIGKGVHTAVALYAVAIMAVALMPLPEGHFLADPRTGHLSITYAVIVLGLITFVYTAAGGFLAVLMTDVVQFAILIAMILIMIPLSFNSVGGVQEFIAKAPPEYFSLFTSQYSWVWMILWCLLHAFMIGGDWAFVQRYISVPTSRDAKKSVFLVAGLYFVTPLFFYVPALVYRVINPDANPEQAYMLMSQYILTTGMLGMMMAAMLSATMSMVSGTLNVYANVFTYDIFKSLRPQSTDRTLMRVGRVFTFIYGSLITLVAILIPFLGGAERVVVSFLTLVISPLFIPSIWGLFSKRVGQKSVFISMGITFGTAILVKAGLLFPDIVSRHPTFVDAFIGLVFPVTILTILELILWKKPQAEGFLKIAARYKKEDEVLTAEQIQKNKQAGAMYSNMAFKIMMGTYAAIGLIMVLLALGSKDDRGSMLIYGGIFLGLSTLAFLLYHGIRAKRKNSNAG</sequence>
<keyword evidence="3" id="KW-0813">Transport</keyword>
<evidence type="ECO:0000256" key="8">
    <source>
        <dbReference type="ARBA" id="ARBA00023065"/>
    </source>
</evidence>
<feature type="transmembrane region" description="Helical" evidence="12">
    <location>
        <begin position="43"/>
        <end position="65"/>
    </location>
</feature>
<organism evidence="13 14">
    <name type="scientific">Ereboglobus luteus</name>
    <dbReference type="NCBI Taxonomy" id="1796921"/>
    <lineage>
        <taxon>Bacteria</taxon>
        <taxon>Pseudomonadati</taxon>
        <taxon>Verrucomicrobiota</taxon>
        <taxon>Opitutia</taxon>
        <taxon>Opitutales</taxon>
        <taxon>Opitutaceae</taxon>
        <taxon>Ereboglobus</taxon>
    </lineage>
</organism>
<comment type="similarity">
    <text evidence="2 11">Belongs to the sodium:solute symporter (SSF) (TC 2.A.21) family.</text>
</comment>
<evidence type="ECO:0000256" key="7">
    <source>
        <dbReference type="ARBA" id="ARBA00023053"/>
    </source>
</evidence>
<evidence type="ECO:0000256" key="11">
    <source>
        <dbReference type="RuleBase" id="RU362091"/>
    </source>
</evidence>
<dbReference type="Gene3D" id="1.20.1730.10">
    <property type="entry name" value="Sodium/glucose cotransporter"/>
    <property type="match status" value="1"/>
</dbReference>
<feature type="transmembrane region" description="Helical" evidence="12">
    <location>
        <begin position="395"/>
        <end position="416"/>
    </location>
</feature>
<dbReference type="PANTHER" id="PTHR42985">
    <property type="entry name" value="SODIUM-COUPLED MONOCARBOXYLATE TRANSPORTER"/>
    <property type="match status" value="1"/>
</dbReference>
<comment type="subcellular location">
    <subcellularLocation>
        <location evidence="1">Cell membrane</location>
        <topology evidence="1">Multi-pass membrane protein</topology>
    </subcellularLocation>
</comment>
<evidence type="ECO:0000256" key="3">
    <source>
        <dbReference type="ARBA" id="ARBA00022448"/>
    </source>
</evidence>
<keyword evidence="6 12" id="KW-1133">Transmembrane helix</keyword>
<evidence type="ECO:0000256" key="12">
    <source>
        <dbReference type="SAM" id="Phobius"/>
    </source>
</evidence>
<feature type="transmembrane region" description="Helical" evidence="12">
    <location>
        <begin position="274"/>
        <end position="294"/>
    </location>
</feature>
<dbReference type="GO" id="GO:0006814">
    <property type="term" value="P:sodium ion transport"/>
    <property type="evidence" value="ECO:0007669"/>
    <property type="project" value="UniProtKB-KW"/>
</dbReference>
<proteinExistence type="inferred from homology"/>
<dbReference type="KEGG" id="elut:CKA38_00550"/>
<keyword evidence="10" id="KW-0739">Sodium transport</keyword>
<accession>A0A2U8DZ97</accession>
<keyword evidence="7" id="KW-0915">Sodium</keyword>
<feature type="transmembrane region" description="Helical" evidence="12">
    <location>
        <begin position="314"/>
        <end position="346"/>
    </location>
</feature>
<keyword evidence="4" id="KW-1003">Cell membrane</keyword>
<feature type="transmembrane region" description="Helical" evidence="12">
    <location>
        <begin position="195"/>
        <end position="217"/>
    </location>
</feature>
<evidence type="ECO:0000313" key="13">
    <source>
        <dbReference type="EMBL" id="AWI07948.1"/>
    </source>
</evidence>
<dbReference type="OrthoDB" id="9789704at2"/>
<gene>
    <name evidence="13" type="ORF">CKA38_00550</name>
</gene>
<feature type="transmembrane region" description="Helical" evidence="12">
    <location>
        <begin position="164"/>
        <end position="188"/>
    </location>
</feature>
<dbReference type="PROSITE" id="PS50283">
    <property type="entry name" value="NA_SOLUT_SYMP_3"/>
    <property type="match status" value="1"/>
</dbReference>
<dbReference type="Proteomes" id="UP000244896">
    <property type="component" value="Chromosome"/>
</dbReference>
<dbReference type="PANTHER" id="PTHR42985:SF47">
    <property type="entry name" value="INTEGRAL MEMBRANE TRANSPORT PROTEIN"/>
    <property type="match status" value="1"/>
</dbReference>